<keyword evidence="3" id="KW-1185">Reference proteome</keyword>
<gene>
    <name evidence="2" type="ORF">F383_32917</name>
</gene>
<feature type="region of interest" description="Disordered" evidence="1">
    <location>
        <begin position="44"/>
        <end position="77"/>
    </location>
</feature>
<protein>
    <submittedName>
        <fullName evidence="2">Alanine--tRNA ligase</fullName>
    </submittedName>
</protein>
<proteinExistence type="predicted"/>
<accession>A0A0B0PLA8</accession>
<evidence type="ECO:0000256" key="1">
    <source>
        <dbReference type="SAM" id="MobiDB-lite"/>
    </source>
</evidence>
<evidence type="ECO:0000313" key="3">
    <source>
        <dbReference type="Proteomes" id="UP000032142"/>
    </source>
</evidence>
<dbReference type="AlphaFoldDB" id="A0A0B0PLA8"/>
<reference evidence="3" key="1">
    <citation type="submission" date="2014-09" db="EMBL/GenBank/DDBJ databases">
        <authorList>
            <person name="Mudge J."/>
            <person name="Ramaraj T."/>
            <person name="Lindquist I.E."/>
            <person name="Bharti A.K."/>
            <person name="Sundararajan A."/>
            <person name="Cameron C.T."/>
            <person name="Woodward J.E."/>
            <person name="May G.D."/>
            <person name="Brubaker C."/>
            <person name="Broadhvest J."/>
            <person name="Wilkins T.A."/>
        </authorList>
    </citation>
    <scope>NUCLEOTIDE SEQUENCE</scope>
    <source>
        <strain evidence="3">cv. AKA8401</strain>
    </source>
</reference>
<feature type="compositionally biased region" description="Basic residues" evidence="1">
    <location>
        <begin position="58"/>
        <end position="77"/>
    </location>
</feature>
<keyword evidence="2" id="KW-0436">Ligase</keyword>
<organism evidence="2 3">
    <name type="scientific">Gossypium arboreum</name>
    <name type="common">Tree cotton</name>
    <name type="synonym">Gossypium nanking</name>
    <dbReference type="NCBI Taxonomy" id="29729"/>
    <lineage>
        <taxon>Eukaryota</taxon>
        <taxon>Viridiplantae</taxon>
        <taxon>Streptophyta</taxon>
        <taxon>Embryophyta</taxon>
        <taxon>Tracheophyta</taxon>
        <taxon>Spermatophyta</taxon>
        <taxon>Magnoliopsida</taxon>
        <taxon>eudicotyledons</taxon>
        <taxon>Gunneridae</taxon>
        <taxon>Pentapetalae</taxon>
        <taxon>rosids</taxon>
        <taxon>malvids</taxon>
        <taxon>Malvales</taxon>
        <taxon>Malvaceae</taxon>
        <taxon>Malvoideae</taxon>
        <taxon>Gossypium</taxon>
    </lineage>
</organism>
<dbReference type="GO" id="GO:0016874">
    <property type="term" value="F:ligase activity"/>
    <property type="evidence" value="ECO:0007669"/>
    <property type="project" value="UniProtKB-KW"/>
</dbReference>
<dbReference type="EMBL" id="KN433732">
    <property type="protein sequence ID" value="KHG25770.1"/>
    <property type="molecule type" value="Genomic_DNA"/>
</dbReference>
<sequence>MRNGPKIVKIDQRTKSTGPGLPHTGRPHGRVPLVSNHTRACHMGMSHGRVPAEPKFSPIRKRPILRARRHSKAYLNT</sequence>
<name>A0A0B0PLA8_GOSAR</name>
<evidence type="ECO:0000313" key="2">
    <source>
        <dbReference type="EMBL" id="KHG25770.1"/>
    </source>
</evidence>
<dbReference type="Proteomes" id="UP000032142">
    <property type="component" value="Unassembled WGS sequence"/>
</dbReference>
<feature type="region of interest" description="Disordered" evidence="1">
    <location>
        <begin position="1"/>
        <end position="32"/>
    </location>
</feature>